<dbReference type="Proteomes" id="UP001368500">
    <property type="component" value="Unassembled WGS sequence"/>
</dbReference>
<dbReference type="EMBL" id="JBBUTF010000007">
    <property type="protein sequence ID" value="MEK8026247.1"/>
    <property type="molecule type" value="Genomic_DNA"/>
</dbReference>
<dbReference type="Pfam" id="PF13649">
    <property type="entry name" value="Methyltransf_25"/>
    <property type="match status" value="1"/>
</dbReference>
<name>A0ABU9B8N3_9BURK</name>
<dbReference type="CDD" id="cd02440">
    <property type="entry name" value="AdoMet_MTases"/>
    <property type="match status" value="1"/>
</dbReference>
<keyword evidence="7" id="KW-1185">Reference proteome</keyword>
<evidence type="ECO:0000313" key="6">
    <source>
        <dbReference type="EMBL" id="MEK8026247.1"/>
    </source>
</evidence>
<dbReference type="GO" id="GO:0008168">
    <property type="term" value="F:methyltransferase activity"/>
    <property type="evidence" value="ECO:0007669"/>
    <property type="project" value="UniProtKB-KW"/>
</dbReference>
<sequence>MVLPLAPEAAHVAAPSPWLLRWAHLLPAGSAVLDLACGSGRHVRWLAARGHRVTGVDRDAAALAPLADVAHVRCVDLEHGPWPLHGERFDAVLVTNYLWRPRWDALADCVAPGGWLIYETFGQGQAAIGRPSRPEFLLQPGELLQRCAGWQIVAYEDGLETAPERCVQRIIARRPPSATGDAATAPQGATTARAAAPGPDTPPPPAPPPAWPLNAPAGAPRPTVG</sequence>
<feature type="compositionally biased region" description="Low complexity" evidence="4">
    <location>
        <begin position="178"/>
        <end position="198"/>
    </location>
</feature>
<evidence type="ECO:0000256" key="2">
    <source>
        <dbReference type="ARBA" id="ARBA00022679"/>
    </source>
</evidence>
<dbReference type="InterPro" id="IPR029063">
    <property type="entry name" value="SAM-dependent_MTases_sf"/>
</dbReference>
<dbReference type="SUPFAM" id="SSF53335">
    <property type="entry name" value="S-adenosyl-L-methionine-dependent methyltransferases"/>
    <property type="match status" value="1"/>
</dbReference>
<evidence type="ECO:0000256" key="4">
    <source>
        <dbReference type="SAM" id="MobiDB-lite"/>
    </source>
</evidence>
<evidence type="ECO:0000256" key="1">
    <source>
        <dbReference type="ARBA" id="ARBA00022603"/>
    </source>
</evidence>
<dbReference type="PANTHER" id="PTHR43464">
    <property type="entry name" value="METHYLTRANSFERASE"/>
    <property type="match status" value="1"/>
</dbReference>
<accession>A0ABU9B8N3</accession>
<dbReference type="PANTHER" id="PTHR43464:SF19">
    <property type="entry name" value="UBIQUINONE BIOSYNTHESIS O-METHYLTRANSFERASE, MITOCHONDRIAL"/>
    <property type="match status" value="1"/>
</dbReference>
<feature type="domain" description="Methyltransferase" evidence="5">
    <location>
        <begin position="32"/>
        <end position="111"/>
    </location>
</feature>
<feature type="compositionally biased region" description="Low complexity" evidence="4">
    <location>
        <begin position="212"/>
        <end position="225"/>
    </location>
</feature>
<organism evidence="6 7">
    <name type="scientific">Pseudaquabacterium rugosum</name>
    <dbReference type="NCBI Taxonomy" id="2984194"/>
    <lineage>
        <taxon>Bacteria</taxon>
        <taxon>Pseudomonadati</taxon>
        <taxon>Pseudomonadota</taxon>
        <taxon>Betaproteobacteria</taxon>
        <taxon>Burkholderiales</taxon>
        <taxon>Sphaerotilaceae</taxon>
        <taxon>Pseudaquabacterium</taxon>
    </lineage>
</organism>
<gene>
    <name evidence="6" type="ORF">AACH11_09780</name>
</gene>
<feature type="region of interest" description="Disordered" evidence="4">
    <location>
        <begin position="175"/>
        <end position="225"/>
    </location>
</feature>
<keyword evidence="2 6" id="KW-0808">Transferase</keyword>
<comment type="caution">
    <text evidence="6">The sequence shown here is derived from an EMBL/GenBank/DDBJ whole genome shotgun (WGS) entry which is preliminary data.</text>
</comment>
<dbReference type="GO" id="GO:0032259">
    <property type="term" value="P:methylation"/>
    <property type="evidence" value="ECO:0007669"/>
    <property type="project" value="UniProtKB-KW"/>
</dbReference>
<keyword evidence="1 6" id="KW-0489">Methyltransferase</keyword>
<dbReference type="InterPro" id="IPR041698">
    <property type="entry name" value="Methyltransf_25"/>
</dbReference>
<evidence type="ECO:0000256" key="3">
    <source>
        <dbReference type="ARBA" id="ARBA00022691"/>
    </source>
</evidence>
<dbReference type="EC" id="2.1.-.-" evidence="6"/>
<evidence type="ECO:0000313" key="7">
    <source>
        <dbReference type="Proteomes" id="UP001368500"/>
    </source>
</evidence>
<evidence type="ECO:0000259" key="5">
    <source>
        <dbReference type="Pfam" id="PF13649"/>
    </source>
</evidence>
<reference evidence="6 7" key="1">
    <citation type="submission" date="2024-04" db="EMBL/GenBank/DDBJ databases">
        <title>Novel species of the genus Ideonella isolated from streams.</title>
        <authorList>
            <person name="Lu H."/>
        </authorList>
    </citation>
    <scope>NUCLEOTIDE SEQUENCE [LARGE SCALE GENOMIC DNA]</scope>
    <source>
        <strain evidence="6 7">BYS139W</strain>
    </source>
</reference>
<dbReference type="RefSeq" id="WP_341374026.1">
    <property type="nucleotide sequence ID" value="NZ_JBBUTF010000007.1"/>
</dbReference>
<protein>
    <submittedName>
        <fullName evidence="6">Class I SAM-dependent methyltransferase</fullName>
        <ecNumber evidence="6">2.1.-.-</ecNumber>
    </submittedName>
</protein>
<keyword evidence="3" id="KW-0949">S-adenosyl-L-methionine</keyword>
<dbReference type="Gene3D" id="3.40.50.150">
    <property type="entry name" value="Vaccinia Virus protein VP39"/>
    <property type="match status" value="1"/>
</dbReference>
<proteinExistence type="predicted"/>
<feature type="compositionally biased region" description="Pro residues" evidence="4">
    <location>
        <begin position="199"/>
        <end position="211"/>
    </location>
</feature>